<dbReference type="EMBL" id="FRBR01000001">
    <property type="protein sequence ID" value="SHL22357.1"/>
    <property type="molecule type" value="Genomic_DNA"/>
</dbReference>
<keyword evidence="3" id="KW-0804">Transcription</keyword>
<sequence>MHTMEVDPIFIAERCKYIRTMFEWTQENLADAAGLTTRTIEKVESGRHNPSLQTLRSIARALNFDMRVFDKPTPEQENRFTEELKRSLRKVALVPTSPIKTANDFYCRNQEWEGFMFDASAVEASDALQLTAEISDWITELDGIWDLSTAAQKLEYSTSIASLCRELEGLGYVTQFGSLRQQHMHYKDLVTSVLLLTFLPKGTHDRAMYAFVTLEDPWELPEQDRPKI</sequence>
<dbReference type="OrthoDB" id="6006530at2"/>
<dbReference type="Gene3D" id="1.10.260.40">
    <property type="entry name" value="lambda repressor-like DNA-binding domains"/>
    <property type="match status" value="1"/>
</dbReference>
<dbReference type="STRING" id="337701.SAMN05444398_1011058"/>
<dbReference type="InterPro" id="IPR010982">
    <property type="entry name" value="Lambda_DNA-bd_dom_sf"/>
</dbReference>
<reference evidence="5 6" key="1">
    <citation type="submission" date="2016-11" db="EMBL/GenBank/DDBJ databases">
        <authorList>
            <person name="Jaros S."/>
            <person name="Januszkiewicz K."/>
            <person name="Wedrychowicz H."/>
        </authorList>
    </citation>
    <scope>NUCLEOTIDE SEQUENCE [LARGE SCALE GENOMIC DNA]</scope>
    <source>
        <strain evidence="5 6">DSM 29589</strain>
    </source>
</reference>
<dbReference type="SUPFAM" id="SSF47413">
    <property type="entry name" value="lambda repressor-like DNA-binding domains"/>
    <property type="match status" value="1"/>
</dbReference>
<evidence type="ECO:0000313" key="5">
    <source>
        <dbReference type="EMBL" id="SHL22357.1"/>
    </source>
</evidence>
<dbReference type="InterPro" id="IPR001387">
    <property type="entry name" value="Cro/C1-type_HTH"/>
</dbReference>
<dbReference type="PANTHER" id="PTHR46797:SF23">
    <property type="entry name" value="HTH-TYPE TRANSCRIPTIONAL REGULATOR SUTR"/>
    <property type="match status" value="1"/>
</dbReference>
<evidence type="ECO:0000256" key="3">
    <source>
        <dbReference type="ARBA" id="ARBA00023163"/>
    </source>
</evidence>
<evidence type="ECO:0000259" key="4">
    <source>
        <dbReference type="PROSITE" id="PS50943"/>
    </source>
</evidence>
<keyword evidence="6" id="KW-1185">Reference proteome</keyword>
<protein>
    <submittedName>
        <fullName evidence="5">DNA-binding transcriptional regulator, XRE-family HTH domain</fullName>
    </submittedName>
</protein>
<organism evidence="5 6">
    <name type="scientific">Roseovarius pacificus</name>
    <dbReference type="NCBI Taxonomy" id="337701"/>
    <lineage>
        <taxon>Bacteria</taxon>
        <taxon>Pseudomonadati</taxon>
        <taxon>Pseudomonadota</taxon>
        <taxon>Alphaproteobacteria</taxon>
        <taxon>Rhodobacterales</taxon>
        <taxon>Roseobacteraceae</taxon>
        <taxon>Roseovarius</taxon>
    </lineage>
</organism>
<proteinExistence type="predicted"/>
<dbReference type="Proteomes" id="UP000183974">
    <property type="component" value="Unassembled WGS sequence"/>
</dbReference>
<dbReference type="PROSITE" id="PS50943">
    <property type="entry name" value="HTH_CROC1"/>
    <property type="match status" value="1"/>
</dbReference>
<dbReference type="Pfam" id="PF01381">
    <property type="entry name" value="HTH_3"/>
    <property type="match status" value="1"/>
</dbReference>
<dbReference type="GO" id="GO:0003677">
    <property type="term" value="F:DNA binding"/>
    <property type="evidence" value="ECO:0007669"/>
    <property type="project" value="UniProtKB-KW"/>
</dbReference>
<dbReference type="PANTHER" id="PTHR46797">
    <property type="entry name" value="HTH-TYPE TRANSCRIPTIONAL REGULATOR"/>
    <property type="match status" value="1"/>
</dbReference>
<evidence type="ECO:0000313" key="6">
    <source>
        <dbReference type="Proteomes" id="UP000183974"/>
    </source>
</evidence>
<keyword evidence="2 5" id="KW-0238">DNA-binding</keyword>
<gene>
    <name evidence="5" type="ORF">SAMN05444398_1011058</name>
</gene>
<dbReference type="CDD" id="cd00093">
    <property type="entry name" value="HTH_XRE"/>
    <property type="match status" value="1"/>
</dbReference>
<evidence type="ECO:0000256" key="2">
    <source>
        <dbReference type="ARBA" id="ARBA00023125"/>
    </source>
</evidence>
<name>A0A1M6YVX3_9RHOB</name>
<dbReference type="InterPro" id="IPR050807">
    <property type="entry name" value="TransReg_Diox_bact_type"/>
</dbReference>
<dbReference type="AlphaFoldDB" id="A0A1M6YVX3"/>
<dbReference type="GO" id="GO:0005829">
    <property type="term" value="C:cytosol"/>
    <property type="evidence" value="ECO:0007669"/>
    <property type="project" value="TreeGrafter"/>
</dbReference>
<dbReference type="RefSeq" id="WP_073033483.1">
    <property type="nucleotide sequence ID" value="NZ_BMLR01000001.1"/>
</dbReference>
<dbReference type="GO" id="GO:0003700">
    <property type="term" value="F:DNA-binding transcription factor activity"/>
    <property type="evidence" value="ECO:0007669"/>
    <property type="project" value="TreeGrafter"/>
</dbReference>
<accession>A0A1M6YVX3</accession>
<keyword evidence="1" id="KW-0805">Transcription regulation</keyword>
<evidence type="ECO:0000256" key="1">
    <source>
        <dbReference type="ARBA" id="ARBA00023015"/>
    </source>
</evidence>
<dbReference type="SMART" id="SM00530">
    <property type="entry name" value="HTH_XRE"/>
    <property type="match status" value="1"/>
</dbReference>
<feature type="domain" description="HTH cro/C1-type" evidence="4">
    <location>
        <begin position="16"/>
        <end position="69"/>
    </location>
</feature>